<dbReference type="OrthoDB" id="9775096at2"/>
<reference evidence="2 3" key="1">
    <citation type="submission" date="2016-08" db="EMBL/GenBank/DDBJ databases">
        <title>Complete genome sequence of Bacillus muralis G25-68, a strain with toxicity to nematodes.</title>
        <authorList>
            <person name="Zheng Z."/>
        </authorList>
    </citation>
    <scope>NUCLEOTIDE SEQUENCE [LARGE SCALE GENOMIC DNA]</scope>
    <source>
        <strain evidence="2 3">G25-68</strain>
    </source>
</reference>
<organism evidence="2 3">
    <name type="scientific">Peribacillus muralis</name>
    <dbReference type="NCBI Taxonomy" id="264697"/>
    <lineage>
        <taxon>Bacteria</taxon>
        <taxon>Bacillati</taxon>
        <taxon>Bacillota</taxon>
        <taxon>Bacilli</taxon>
        <taxon>Bacillales</taxon>
        <taxon>Bacillaceae</taxon>
        <taxon>Peribacillus</taxon>
    </lineage>
</organism>
<dbReference type="InterPro" id="IPR000871">
    <property type="entry name" value="Beta-lactam_class-A"/>
</dbReference>
<dbReference type="STRING" id="264697.ABE28_006560"/>
<sequence>MTLQTIENDILALVEAFDGKIAYKLETDLGDTIGYHEEDLFQSASLIKIPMIIEGYRQSERKKIYLNQPVTIPSKAVTGGSGVLHALSNKVFLTVEDLLTLMITVSDNTATNMMMSLLGFEEINRCMKDLGLKNTILEREMQDFKALKEGRDNTITAEDAITCLKSIHTGDFLTKESQERILRVFDNQQLRDKLPSLMGKEVKVANKTGGIRGVSHDCAIIRLKSRTVYAAVLTENIKSEEESRQVISKIGKLIYDDMLAV</sequence>
<gene>
    <name evidence="2" type="ORF">ABE28_006560</name>
</gene>
<dbReference type="GO" id="GO:0008800">
    <property type="term" value="F:beta-lactamase activity"/>
    <property type="evidence" value="ECO:0007669"/>
    <property type="project" value="InterPro"/>
</dbReference>
<evidence type="ECO:0000313" key="2">
    <source>
        <dbReference type="EMBL" id="AOH54007.1"/>
    </source>
</evidence>
<name>A0A1B3XL97_9BACI</name>
<dbReference type="GO" id="GO:0046677">
    <property type="term" value="P:response to antibiotic"/>
    <property type="evidence" value="ECO:0007669"/>
    <property type="project" value="InterPro"/>
</dbReference>
<dbReference type="GO" id="GO:0030655">
    <property type="term" value="P:beta-lactam antibiotic catabolic process"/>
    <property type="evidence" value="ECO:0007669"/>
    <property type="project" value="InterPro"/>
</dbReference>
<dbReference type="Pfam" id="PF13354">
    <property type="entry name" value="Beta-lactamase2"/>
    <property type="match status" value="1"/>
</dbReference>
<feature type="domain" description="Beta-lactamase class A catalytic" evidence="1">
    <location>
        <begin position="28"/>
        <end position="234"/>
    </location>
</feature>
<keyword evidence="3" id="KW-1185">Reference proteome</keyword>
<dbReference type="SUPFAM" id="SSF56601">
    <property type="entry name" value="beta-lactamase/transpeptidase-like"/>
    <property type="match status" value="1"/>
</dbReference>
<dbReference type="PANTHER" id="PTHR35333:SF3">
    <property type="entry name" value="BETA-LACTAMASE-TYPE TRANSPEPTIDASE FOLD CONTAINING PROTEIN"/>
    <property type="match status" value="1"/>
</dbReference>
<dbReference type="PANTHER" id="PTHR35333">
    <property type="entry name" value="BETA-LACTAMASE"/>
    <property type="match status" value="1"/>
</dbReference>
<evidence type="ECO:0000259" key="1">
    <source>
        <dbReference type="Pfam" id="PF13354"/>
    </source>
</evidence>
<proteinExistence type="predicted"/>
<dbReference type="InterPro" id="IPR045155">
    <property type="entry name" value="Beta-lactam_cat"/>
</dbReference>
<dbReference type="KEGG" id="bmur:ABE28_006560"/>
<dbReference type="RefSeq" id="WP_064466515.1">
    <property type="nucleotide sequence ID" value="NZ_CP017080.1"/>
</dbReference>
<accession>A0A1B3XL97</accession>
<dbReference type="AlphaFoldDB" id="A0A1B3XL97"/>
<dbReference type="InterPro" id="IPR012338">
    <property type="entry name" value="Beta-lactam/transpept-like"/>
</dbReference>
<dbReference type="Proteomes" id="UP000077926">
    <property type="component" value="Chromosome"/>
</dbReference>
<evidence type="ECO:0000313" key="3">
    <source>
        <dbReference type="Proteomes" id="UP000077926"/>
    </source>
</evidence>
<dbReference type="EMBL" id="CP017080">
    <property type="protein sequence ID" value="AOH54007.1"/>
    <property type="molecule type" value="Genomic_DNA"/>
</dbReference>
<protein>
    <recommendedName>
        <fullName evidence="1">Beta-lactamase class A catalytic domain-containing protein</fullName>
    </recommendedName>
</protein>
<dbReference type="Gene3D" id="3.40.710.10">
    <property type="entry name" value="DD-peptidase/beta-lactamase superfamily"/>
    <property type="match status" value="1"/>
</dbReference>